<keyword evidence="3" id="KW-1185">Reference proteome</keyword>
<evidence type="ECO:0000256" key="1">
    <source>
        <dbReference type="SAM" id="Phobius"/>
    </source>
</evidence>
<protein>
    <submittedName>
        <fullName evidence="2">Uncharacterized protein</fullName>
    </submittedName>
</protein>
<dbReference type="STRING" id="402384.HM131_14085"/>
<accession>A0A1W5ZXD5</accession>
<dbReference type="AlphaFoldDB" id="A0A1W5ZXD5"/>
<keyword evidence="1" id="KW-0812">Transmembrane</keyword>
<evidence type="ECO:0000313" key="3">
    <source>
        <dbReference type="Proteomes" id="UP000192527"/>
    </source>
</evidence>
<dbReference type="KEGG" id="hmn:HM131_14085"/>
<gene>
    <name evidence="2" type="ORF">HM131_14085</name>
</gene>
<feature type="transmembrane region" description="Helical" evidence="1">
    <location>
        <begin position="6"/>
        <end position="23"/>
    </location>
</feature>
<dbReference type="Proteomes" id="UP000192527">
    <property type="component" value="Chromosome"/>
</dbReference>
<sequence>MTLLIVIAMVQWIKLIFFQISIIKGKNHQIRKENIRYCSSQGDLFMKEIQGALHFTTQMETT</sequence>
<reference evidence="2 3" key="1">
    <citation type="submission" date="2017-04" db="EMBL/GenBank/DDBJ databases">
        <title>The whole genome sequencing and assembly of Halobacillus mangrovi strain.</title>
        <authorList>
            <person name="Lee S.-J."/>
            <person name="Park M.-K."/>
            <person name="Kim J.-Y."/>
            <person name="Lee Y.-J."/>
            <person name="Yi H."/>
            <person name="Bahn Y.-S."/>
            <person name="Kim J.F."/>
            <person name="Lee D.-W."/>
        </authorList>
    </citation>
    <scope>NUCLEOTIDE SEQUENCE [LARGE SCALE GENOMIC DNA]</scope>
    <source>
        <strain evidence="2 3">KTB 131</strain>
    </source>
</reference>
<keyword evidence="1" id="KW-1133">Transmembrane helix</keyword>
<evidence type="ECO:0000313" key="2">
    <source>
        <dbReference type="EMBL" id="ARI77907.1"/>
    </source>
</evidence>
<name>A0A1W5ZXD5_9BACI</name>
<organism evidence="2 3">
    <name type="scientific">Halobacillus mangrovi</name>
    <dbReference type="NCBI Taxonomy" id="402384"/>
    <lineage>
        <taxon>Bacteria</taxon>
        <taxon>Bacillati</taxon>
        <taxon>Bacillota</taxon>
        <taxon>Bacilli</taxon>
        <taxon>Bacillales</taxon>
        <taxon>Bacillaceae</taxon>
        <taxon>Halobacillus</taxon>
    </lineage>
</organism>
<proteinExistence type="predicted"/>
<keyword evidence="1" id="KW-0472">Membrane</keyword>
<dbReference type="EMBL" id="CP020772">
    <property type="protein sequence ID" value="ARI77907.1"/>
    <property type="molecule type" value="Genomic_DNA"/>
</dbReference>